<feature type="transmembrane region" description="Helical" evidence="1">
    <location>
        <begin position="283"/>
        <end position="308"/>
    </location>
</feature>
<feature type="transmembrane region" description="Helical" evidence="1">
    <location>
        <begin position="361"/>
        <end position="378"/>
    </location>
</feature>
<keyword evidence="1" id="KW-0472">Membrane</keyword>
<keyword evidence="2" id="KW-0328">Glycosyltransferase</keyword>
<dbReference type="AlphaFoldDB" id="A0A4Y5SLF6"/>
<dbReference type="GO" id="GO:0016757">
    <property type="term" value="F:glycosyltransferase activity"/>
    <property type="evidence" value="ECO:0007669"/>
    <property type="project" value="UniProtKB-KW"/>
</dbReference>
<feature type="transmembrane region" description="Helical" evidence="1">
    <location>
        <begin position="202"/>
        <end position="218"/>
    </location>
</feature>
<dbReference type="EMBL" id="CP040846">
    <property type="protein sequence ID" value="QDA31615.1"/>
    <property type="molecule type" value="Genomic_DNA"/>
</dbReference>
<proteinExistence type="predicted"/>
<sequence length="462" mass="52470">MQWRRIAFILIVAVTIIGSLWYLYDFASQPVFRDYVGDEVWYVPAGRNILHRLGVDLTYVNETTGSRGVNVIFSNQSMRIKYQYRVEKIAMGHGATYEREYLKFPGVYFELPPDEFGPFLEEVRREIPEEAYYTVPGYWYPDKDNIQNYLNTEHPFLGKDLIMLGMLLLGDSPINWRIPGIIAFALIELLVVLATYRVSGSYLAALIALAFTVADPTLQAMSVVAMLDIHVALFVALFVFFLAYDRDRPAAFAIGLAGSTKLSGAFGWPVLLGRALKRERNLISFLVTIAVLPAVGFLLPNVPAMAAIGPKKWFDEFLGSFRWHLSNKGSHPAASPVWEWFINKKAFALHYNPDIFAQTDPFLLLAMVLFILALPWLYRKKSGILASFGVFWSTVAVFLLQYALGGTTQFSFYATALVPPAAVVMGVALNELLRWEAFRESVWLYLEWLLEIKDRIRLRLGR</sequence>
<feature type="transmembrane region" description="Helical" evidence="1">
    <location>
        <begin position="225"/>
        <end position="244"/>
    </location>
</feature>
<keyword evidence="3" id="KW-1185">Reference proteome</keyword>
<name>A0A4Y5SLF6_9EURY</name>
<keyword evidence="2" id="KW-0808">Transferase</keyword>
<evidence type="ECO:0000313" key="3">
    <source>
        <dbReference type="Proteomes" id="UP000306007"/>
    </source>
</evidence>
<dbReference type="GeneID" id="40475202"/>
<feature type="transmembrane region" description="Helical" evidence="1">
    <location>
        <begin position="176"/>
        <end position="196"/>
    </location>
</feature>
<dbReference type="RefSeq" id="WP_139680952.1">
    <property type="nucleotide sequence ID" value="NZ_CP040846.1"/>
</dbReference>
<accession>A0A4Y5SLF6</accession>
<dbReference type="Proteomes" id="UP000306007">
    <property type="component" value="Chromosome"/>
</dbReference>
<keyword evidence="1" id="KW-0812">Transmembrane</keyword>
<evidence type="ECO:0000313" key="2">
    <source>
        <dbReference type="EMBL" id="QDA31615.1"/>
    </source>
</evidence>
<gene>
    <name evidence="2" type="ORF">FH039_08420</name>
</gene>
<feature type="transmembrane region" description="Helical" evidence="1">
    <location>
        <begin position="385"/>
        <end position="404"/>
    </location>
</feature>
<feature type="transmembrane region" description="Helical" evidence="1">
    <location>
        <begin position="410"/>
        <end position="429"/>
    </location>
</feature>
<dbReference type="OrthoDB" id="85618at2157"/>
<feature type="transmembrane region" description="Helical" evidence="1">
    <location>
        <begin position="6"/>
        <end position="24"/>
    </location>
</feature>
<evidence type="ECO:0000256" key="1">
    <source>
        <dbReference type="SAM" id="Phobius"/>
    </source>
</evidence>
<dbReference type="KEGG" id="tic:FH039_08420"/>
<keyword evidence="1" id="KW-1133">Transmembrane helix</keyword>
<organism evidence="2 3">
    <name type="scientific">Thermococcus indicus</name>
    <dbReference type="NCBI Taxonomy" id="2586643"/>
    <lineage>
        <taxon>Archaea</taxon>
        <taxon>Methanobacteriati</taxon>
        <taxon>Methanobacteriota</taxon>
        <taxon>Thermococci</taxon>
        <taxon>Thermococcales</taxon>
        <taxon>Thermococcaceae</taxon>
        <taxon>Thermococcus</taxon>
    </lineage>
</organism>
<protein>
    <submittedName>
        <fullName evidence="2">Dolichyl-phosphate-mannose--protein mannosyltransferase</fullName>
    </submittedName>
</protein>
<reference evidence="2 3" key="1">
    <citation type="submission" date="2019-06" db="EMBL/GenBank/DDBJ databases">
        <title>Thermococcus indicus sp. nov., a Fe(III)-reducing hyperthermophilic archaeon isolated from the Onnuri vent field of the Central Indian Ocean ridge.</title>
        <authorList>
            <person name="Lim J.K."/>
            <person name="Kim Y.J."/>
            <person name="Kwon K.K."/>
        </authorList>
    </citation>
    <scope>NUCLEOTIDE SEQUENCE [LARGE SCALE GENOMIC DNA]</scope>
    <source>
        <strain evidence="2 3">IOH1</strain>
    </source>
</reference>